<dbReference type="OrthoDB" id="364779at2759"/>
<dbReference type="Proteomes" id="UP000242188">
    <property type="component" value="Unassembled WGS sequence"/>
</dbReference>
<comment type="subcellular location">
    <subcellularLocation>
        <location evidence="1">Membrane</location>
    </subcellularLocation>
</comment>
<evidence type="ECO:0000259" key="7">
    <source>
        <dbReference type="Pfam" id="PF04884"/>
    </source>
</evidence>
<dbReference type="EMBL" id="NEDP02004652">
    <property type="protein sequence ID" value="OWF44893.1"/>
    <property type="molecule type" value="Genomic_DNA"/>
</dbReference>
<evidence type="ECO:0000256" key="1">
    <source>
        <dbReference type="ARBA" id="ARBA00004370"/>
    </source>
</evidence>
<dbReference type="InterPro" id="IPR054549">
    <property type="entry name" value="UVB_sens_RUS_dom"/>
</dbReference>
<evidence type="ECO:0000259" key="8">
    <source>
        <dbReference type="Pfam" id="PF24160"/>
    </source>
</evidence>
<name>A0A210Q836_MIZYE</name>
<evidence type="ECO:0000256" key="2">
    <source>
        <dbReference type="ARBA" id="ARBA00007558"/>
    </source>
</evidence>
<evidence type="ECO:0000256" key="4">
    <source>
        <dbReference type="ARBA" id="ARBA00022989"/>
    </source>
</evidence>
<keyword evidence="5 6" id="KW-0472">Membrane</keyword>
<accession>A0A210Q836</accession>
<evidence type="ECO:0000313" key="9">
    <source>
        <dbReference type="EMBL" id="OWF44893.1"/>
    </source>
</evidence>
<keyword evidence="3 6" id="KW-0812">Transmembrane</keyword>
<dbReference type="AlphaFoldDB" id="A0A210Q836"/>
<feature type="domain" description="Protein root UVB sensitive/RUS" evidence="7">
    <location>
        <begin position="39"/>
        <end position="273"/>
    </location>
</feature>
<dbReference type="PANTHER" id="PTHR12770">
    <property type="entry name" value="RUS1 FAMILY PROTEIN C16ORF58"/>
    <property type="match status" value="1"/>
</dbReference>
<keyword evidence="4 6" id="KW-1133">Transmembrane helix</keyword>
<evidence type="ECO:0000256" key="3">
    <source>
        <dbReference type="ARBA" id="ARBA00022692"/>
    </source>
</evidence>
<dbReference type="InterPro" id="IPR006968">
    <property type="entry name" value="RUS_fam"/>
</dbReference>
<evidence type="ECO:0000256" key="5">
    <source>
        <dbReference type="ARBA" id="ARBA00023136"/>
    </source>
</evidence>
<feature type="domain" description="Root UVB sensitive protein C-terminal" evidence="8">
    <location>
        <begin position="276"/>
        <end position="432"/>
    </location>
</feature>
<evidence type="ECO:0000256" key="6">
    <source>
        <dbReference type="SAM" id="Phobius"/>
    </source>
</evidence>
<feature type="transmembrane region" description="Helical" evidence="6">
    <location>
        <begin position="230"/>
        <end position="250"/>
    </location>
</feature>
<dbReference type="Pfam" id="PF24160">
    <property type="entry name" value="UVB_sens_C"/>
    <property type="match status" value="1"/>
</dbReference>
<reference evidence="9 10" key="1">
    <citation type="journal article" date="2017" name="Nat. Ecol. Evol.">
        <title>Scallop genome provides insights into evolution of bilaterian karyotype and development.</title>
        <authorList>
            <person name="Wang S."/>
            <person name="Zhang J."/>
            <person name="Jiao W."/>
            <person name="Li J."/>
            <person name="Xun X."/>
            <person name="Sun Y."/>
            <person name="Guo X."/>
            <person name="Huan P."/>
            <person name="Dong B."/>
            <person name="Zhang L."/>
            <person name="Hu X."/>
            <person name="Sun X."/>
            <person name="Wang J."/>
            <person name="Zhao C."/>
            <person name="Wang Y."/>
            <person name="Wang D."/>
            <person name="Huang X."/>
            <person name="Wang R."/>
            <person name="Lv J."/>
            <person name="Li Y."/>
            <person name="Zhang Z."/>
            <person name="Liu B."/>
            <person name="Lu W."/>
            <person name="Hui Y."/>
            <person name="Liang J."/>
            <person name="Zhou Z."/>
            <person name="Hou R."/>
            <person name="Li X."/>
            <person name="Liu Y."/>
            <person name="Li H."/>
            <person name="Ning X."/>
            <person name="Lin Y."/>
            <person name="Zhao L."/>
            <person name="Xing Q."/>
            <person name="Dou J."/>
            <person name="Li Y."/>
            <person name="Mao J."/>
            <person name="Guo H."/>
            <person name="Dou H."/>
            <person name="Li T."/>
            <person name="Mu C."/>
            <person name="Jiang W."/>
            <person name="Fu Q."/>
            <person name="Fu X."/>
            <person name="Miao Y."/>
            <person name="Liu J."/>
            <person name="Yu Q."/>
            <person name="Li R."/>
            <person name="Liao H."/>
            <person name="Li X."/>
            <person name="Kong Y."/>
            <person name="Jiang Z."/>
            <person name="Chourrout D."/>
            <person name="Li R."/>
            <person name="Bao Z."/>
        </authorList>
    </citation>
    <scope>NUCLEOTIDE SEQUENCE [LARGE SCALE GENOMIC DNA]</scope>
    <source>
        <strain evidence="9 10">PY_sf001</strain>
    </source>
</reference>
<sequence length="443" mass="48641">MGETVLCREGYGSSRVKKNYVSTDDGRLVVVDHSPTGTSVSHFFRSVFLPQGYPESVSQDYLEYQIWDTIQAFASSITGALAASAMLKGVGVGDVNATVLAATMTWILKDGTGMLGRIVFAWLRGSSLDCNSKRWRLFADILNDLAICIEILAPNFPGIFTPLVCTAGVCKSIVGVAGGATRAALTQHQARRNNMADVSAKDGSQETLVNLAALVCNLALIPLVTGKQMLIWFLYMVFTCLHLYANYSAVKCVVMETMNQSRLNLIVKDLLDSSHIPTVKRTNHSEPVVFKTRRKLEIFLGCSVGKLCNSTKDLQMLLSVYKGMPYLLGLNVKRGEICIALSDGADTADQLQSCFQAEVINYVYENLYKSKVLHSSLDPLVRAMENGDVHGTLMASLAYTNSTIDAFRQGVVQQGWALDPVLLNANEWRARWDSDGVTDKKEY</sequence>
<dbReference type="InterPro" id="IPR055412">
    <property type="entry name" value="UVB_sens_C"/>
</dbReference>
<organism evidence="9 10">
    <name type="scientific">Mizuhopecten yessoensis</name>
    <name type="common">Japanese scallop</name>
    <name type="synonym">Patinopecten yessoensis</name>
    <dbReference type="NCBI Taxonomy" id="6573"/>
    <lineage>
        <taxon>Eukaryota</taxon>
        <taxon>Metazoa</taxon>
        <taxon>Spiralia</taxon>
        <taxon>Lophotrochozoa</taxon>
        <taxon>Mollusca</taxon>
        <taxon>Bivalvia</taxon>
        <taxon>Autobranchia</taxon>
        <taxon>Pteriomorphia</taxon>
        <taxon>Pectinida</taxon>
        <taxon>Pectinoidea</taxon>
        <taxon>Pectinidae</taxon>
        <taxon>Mizuhopecten</taxon>
    </lineage>
</organism>
<dbReference type="PANTHER" id="PTHR12770:SF31">
    <property type="entry name" value="RUS FAMILY MEMBER 1"/>
    <property type="match status" value="1"/>
</dbReference>
<protein>
    <submittedName>
        <fullName evidence="9">UPF0420 protein C16orf58-like</fullName>
    </submittedName>
</protein>
<dbReference type="Pfam" id="PF04884">
    <property type="entry name" value="UVB_sens_prot"/>
    <property type="match status" value="1"/>
</dbReference>
<comment type="similarity">
    <text evidence="2">Belongs to the RUS1 family.</text>
</comment>
<gene>
    <name evidence="9" type="ORF">KP79_PYT16721</name>
</gene>
<proteinExistence type="inferred from homology"/>
<evidence type="ECO:0000313" key="10">
    <source>
        <dbReference type="Proteomes" id="UP000242188"/>
    </source>
</evidence>
<dbReference type="GO" id="GO:0016020">
    <property type="term" value="C:membrane"/>
    <property type="evidence" value="ECO:0007669"/>
    <property type="project" value="UniProtKB-SubCell"/>
</dbReference>
<comment type="caution">
    <text evidence="9">The sequence shown here is derived from an EMBL/GenBank/DDBJ whole genome shotgun (WGS) entry which is preliminary data.</text>
</comment>
<keyword evidence="10" id="KW-1185">Reference proteome</keyword>